<keyword evidence="3" id="KW-1185">Reference proteome</keyword>
<name>A0A222FF89_9GAMM</name>
<accession>A0A222FF89</accession>
<evidence type="ECO:0000313" key="3">
    <source>
        <dbReference type="Proteomes" id="UP000202440"/>
    </source>
</evidence>
<reference evidence="2 3" key="1">
    <citation type="submission" date="2017-07" db="EMBL/GenBank/DDBJ databases">
        <title>Annotated genome sequence of Bacterioplanes sanyensis isolated from Red Sea.</title>
        <authorList>
            <person name="Rehman Z.U."/>
        </authorList>
    </citation>
    <scope>NUCLEOTIDE SEQUENCE [LARGE SCALE GENOMIC DNA]</scope>
    <source>
        <strain evidence="2 3">NV9</strain>
    </source>
</reference>
<evidence type="ECO:0000313" key="2">
    <source>
        <dbReference type="EMBL" id="ASP37302.1"/>
    </source>
</evidence>
<gene>
    <name evidence="2" type="ORF">CHH28_00765</name>
</gene>
<dbReference type="Proteomes" id="UP000202440">
    <property type="component" value="Chromosome"/>
</dbReference>
<sequence length="255" mass="29019">MIKHALLLGILLLGVPAQAELELSSIHITAENRSNATHRDGSGLYWDMLRAIFEPQGIEVKAETGSYTRAVGLVRYKKADAVVGIYEREAQAAGLVLPDWHLDSDVVSVVFRKGSMQWQGWQALQGMTVGKVNGYRIDGADDQLLKPRQPRYHQDLLHHLQQGRLDVVINARNSLWFDIQNGHFDPQHWEVLTVDAHPIYVAFADTERGRELAQRFDQGMSRLIGSAQLGELFDHWQWDNFDYDSRNSTLVAERY</sequence>
<feature type="chain" id="PRO_5011990712" evidence="1">
    <location>
        <begin position="20"/>
        <end position="255"/>
    </location>
</feature>
<dbReference type="OrthoDB" id="5765098at2"/>
<evidence type="ECO:0000256" key="1">
    <source>
        <dbReference type="SAM" id="SignalP"/>
    </source>
</evidence>
<keyword evidence="1" id="KW-0732">Signal</keyword>
<dbReference type="KEGG" id="bsan:CHH28_00765"/>
<organism evidence="2 3">
    <name type="scientific">Bacterioplanes sanyensis</name>
    <dbReference type="NCBI Taxonomy" id="1249553"/>
    <lineage>
        <taxon>Bacteria</taxon>
        <taxon>Pseudomonadati</taxon>
        <taxon>Pseudomonadota</taxon>
        <taxon>Gammaproteobacteria</taxon>
        <taxon>Oceanospirillales</taxon>
        <taxon>Oceanospirillaceae</taxon>
        <taxon>Bacterioplanes</taxon>
    </lineage>
</organism>
<dbReference type="RefSeq" id="WP_094058520.1">
    <property type="nucleotide sequence ID" value="NZ_CP022530.1"/>
</dbReference>
<dbReference type="EMBL" id="CP022530">
    <property type="protein sequence ID" value="ASP37302.1"/>
    <property type="molecule type" value="Genomic_DNA"/>
</dbReference>
<dbReference type="Gene3D" id="3.40.190.10">
    <property type="entry name" value="Periplasmic binding protein-like II"/>
    <property type="match status" value="2"/>
</dbReference>
<protein>
    <submittedName>
        <fullName evidence="2">Uncharacterized protein</fullName>
    </submittedName>
</protein>
<proteinExistence type="predicted"/>
<dbReference type="SUPFAM" id="SSF53850">
    <property type="entry name" value="Periplasmic binding protein-like II"/>
    <property type="match status" value="1"/>
</dbReference>
<dbReference type="AlphaFoldDB" id="A0A222FF89"/>
<feature type="signal peptide" evidence="1">
    <location>
        <begin position="1"/>
        <end position="19"/>
    </location>
</feature>